<evidence type="ECO:0000256" key="6">
    <source>
        <dbReference type="ARBA" id="ARBA00022989"/>
    </source>
</evidence>
<name>A0ABU4WET7_9BACT</name>
<dbReference type="InterPro" id="IPR017871">
    <property type="entry name" value="ABC_transporter-like_CS"/>
</dbReference>
<comment type="subcellular location">
    <subcellularLocation>
        <location evidence="1">Membrane</location>
        <topology evidence="1">Multi-pass membrane protein</topology>
    </subcellularLocation>
</comment>
<feature type="transmembrane region" description="Helical" evidence="8">
    <location>
        <begin position="291"/>
        <end position="315"/>
    </location>
</feature>
<feature type="domain" description="ABC transporter" evidence="9">
    <location>
        <begin position="2"/>
        <end position="232"/>
    </location>
</feature>
<feature type="transmembrane region" description="Helical" evidence="8">
    <location>
        <begin position="391"/>
        <end position="414"/>
    </location>
</feature>
<dbReference type="InterPro" id="IPR003439">
    <property type="entry name" value="ABC_transporter-like_ATP-bd"/>
</dbReference>
<protein>
    <submittedName>
        <fullName evidence="10">ABC transporter G family ATP-binding protein/permease</fullName>
    </submittedName>
</protein>
<keyword evidence="7 8" id="KW-0472">Membrane</keyword>
<comment type="caution">
    <text evidence="10">The sequence shown here is derived from an EMBL/GenBank/DDBJ whole genome shotgun (WGS) entry which is preliminary data.</text>
</comment>
<dbReference type="Gene3D" id="3.40.50.300">
    <property type="entry name" value="P-loop containing nucleotide triphosphate hydrolases"/>
    <property type="match status" value="1"/>
</dbReference>
<dbReference type="Pfam" id="PF01061">
    <property type="entry name" value="ABC2_membrane"/>
    <property type="match status" value="1"/>
</dbReference>
<dbReference type="PROSITE" id="PS00211">
    <property type="entry name" value="ABC_TRANSPORTER_1"/>
    <property type="match status" value="1"/>
</dbReference>
<evidence type="ECO:0000256" key="1">
    <source>
        <dbReference type="ARBA" id="ARBA00004141"/>
    </source>
</evidence>
<evidence type="ECO:0000256" key="3">
    <source>
        <dbReference type="ARBA" id="ARBA00022692"/>
    </source>
</evidence>
<feature type="transmembrane region" description="Helical" evidence="8">
    <location>
        <begin position="459"/>
        <end position="478"/>
    </location>
</feature>
<evidence type="ECO:0000256" key="8">
    <source>
        <dbReference type="SAM" id="Phobius"/>
    </source>
</evidence>
<dbReference type="Pfam" id="PF00005">
    <property type="entry name" value="ABC_tran"/>
    <property type="match status" value="1"/>
</dbReference>
<evidence type="ECO:0000256" key="2">
    <source>
        <dbReference type="ARBA" id="ARBA00022448"/>
    </source>
</evidence>
<sequence length="553" mass="61067">MLSCKNLTVRVDGSAEPILSDATLSFKPHAMNAVIGPSGCGKTTLLKAMMRLVEREGKSYFCGEEILSSESLSGRVGYAPQFTCAHPKLTVLEAIEGALKIGERDLSKISTRAKKILKIIGLEAHSEKFIESLSGGQLRRIGLGLELAADPPAMFCDEVTSGLDPLSENAILDMLKKFCGDGGKTVICIIHNLAKLEYFDLVTVVYEGHVVFQGSPKELNRHFEIDSPLNLYDALNAKGVKYWLEKRPPLEDFCADCDPKSLPSRPPRPSAASQIFTLLMRRFKLFFRDSGYLLLTMAITFGFPIVVVIFAFGGLPQIRGLALERSLGGVEELRETLRFSIEAAQTSTLVTGLILFQVVLLTLMGSNNSAREIAAERNLYEKERLLGLRPWAYAFSKIIFTSIIALFQGVWMCWFVKFICDFPGSFLVQAAVLSGVCISMTLVCLAFSALFSSPDKANIVSIYLVGFQLPLSGIVLALPECLKWICRPLINSYWGWAGFMTSMKDTRLYDAFVQTSPSYEWIAKPSIALFALAVQGIIGIAFVLKGCYQKKWN</sequence>
<feature type="transmembrane region" description="Helical" evidence="8">
    <location>
        <begin position="426"/>
        <end position="447"/>
    </location>
</feature>
<organism evidence="10 11">
    <name type="scientific">Intestinicryptomonas porci</name>
    <dbReference type="NCBI Taxonomy" id="2926320"/>
    <lineage>
        <taxon>Bacteria</taxon>
        <taxon>Pseudomonadati</taxon>
        <taxon>Verrucomicrobiota</taxon>
        <taxon>Opitutia</taxon>
        <taxon>Opitutales</taxon>
        <taxon>Intestinicryptomonaceae</taxon>
        <taxon>Intestinicryptomonas</taxon>
    </lineage>
</organism>
<dbReference type="PANTHER" id="PTHR48041:SF139">
    <property type="entry name" value="PROTEIN SCARLET"/>
    <property type="match status" value="1"/>
</dbReference>
<evidence type="ECO:0000313" key="11">
    <source>
        <dbReference type="Proteomes" id="UP001275932"/>
    </source>
</evidence>
<proteinExistence type="predicted"/>
<keyword evidence="6 8" id="KW-1133">Transmembrane helix</keyword>
<keyword evidence="3 8" id="KW-0812">Transmembrane</keyword>
<keyword evidence="11" id="KW-1185">Reference proteome</keyword>
<evidence type="ECO:0000256" key="5">
    <source>
        <dbReference type="ARBA" id="ARBA00022840"/>
    </source>
</evidence>
<dbReference type="GO" id="GO:0005524">
    <property type="term" value="F:ATP binding"/>
    <property type="evidence" value="ECO:0007669"/>
    <property type="project" value="UniProtKB-KW"/>
</dbReference>
<evidence type="ECO:0000256" key="7">
    <source>
        <dbReference type="ARBA" id="ARBA00023136"/>
    </source>
</evidence>
<dbReference type="InterPro" id="IPR050352">
    <property type="entry name" value="ABCG_transporters"/>
</dbReference>
<dbReference type="Proteomes" id="UP001275932">
    <property type="component" value="Unassembled WGS sequence"/>
</dbReference>
<feature type="transmembrane region" description="Helical" evidence="8">
    <location>
        <begin position="349"/>
        <end position="370"/>
    </location>
</feature>
<dbReference type="SUPFAM" id="SSF52540">
    <property type="entry name" value="P-loop containing nucleoside triphosphate hydrolases"/>
    <property type="match status" value="1"/>
</dbReference>
<accession>A0ABU4WET7</accession>
<keyword evidence="4" id="KW-0547">Nucleotide-binding</keyword>
<evidence type="ECO:0000313" key="10">
    <source>
        <dbReference type="EMBL" id="MDX8415072.1"/>
    </source>
</evidence>
<keyword evidence="2" id="KW-0813">Transport</keyword>
<dbReference type="PANTHER" id="PTHR48041">
    <property type="entry name" value="ABC TRANSPORTER G FAMILY MEMBER 28"/>
    <property type="match status" value="1"/>
</dbReference>
<keyword evidence="5 10" id="KW-0067">ATP-binding</keyword>
<dbReference type="InterPro" id="IPR003593">
    <property type="entry name" value="AAA+_ATPase"/>
</dbReference>
<dbReference type="PROSITE" id="PS50893">
    <property type="entry name" value="ABC_TRANSPORTER_2"/>
    <property type="match status" value="1"/>
</dbReference>
<reference evidence="10 11" key="1">
    <citation type="submission" date="2022-03" db="EMBL/GenBank/DDBJ databases">
        <title>Novel taxa within the pig intestine.</title>
        <authorList>
            <person name="Wylensek D."/>
            <person name="Bishof K."/>
            <person name="Afrizal A."/>
            <person name="Clavel T."/>
        </authorList>
    </citation>
    <scope>NUCLEOTIDE SEQUENCE [LARGE SCALE GENOMIC DNA]</scope>
    <source>
        <strain evidence="10 11">CLA-KB-P66</strain>
    </source>
</reference>
<dbReference type="InterPro" id="IPR013525">
    <property type="entry name" value="ABC2_TM"/>
</dbReference>
<feature type="transmembrane region" description="Helical" evidence="8">
    <location>
        <begin position="527"/>
        <end position="548"/>
    </location>
</feature>
<evidence type="ECO:0000259" key="9">
    <source>
        <dbReference type="PROSITE" id="PS50893"/>
    </source>
</evidence>
<gene>
    <name evidence="10" type="ORF">MOX91_02610</name>
</gene>
<dbReference type="InterPro" id="IPR027417">
    <property type="entry name" value="P-loop_NTPase"/>
</dbReference>
<dbReference type="SMART" id="SM00382">
    <property type="entry name" value="AAA"/>
    <property type="match status" value="1"/>
</dbReference>
<dbReference type="RefSeq" id="WP_370396517.1">
    <property type="nucleotide sequence ID" value="NZ_JALBUT010000002.1"/>
</dbReference>
<evidence type="ECO:0000256" key="4">
    <source>
        <dbReference type="ARBA" id="ARBA00022741"/>
    </source>
</evidence>
<dbReference type="EMBL" id="JALBUT010000002">
    <property type="protein sequence ID" value="MDX8415072.1"/>
    <property type="molecule type" value="Genomic_DNA"/>
</dbReference>